<evidence type="ECO:0000256" key="3">
    <source>
        <dbReference type="ARBA" id="ARBA00023163"/>
    </source>
</evidence>
<dbReference type="InterPro" id="IPR047923">
    <property type="entry name" value="ArpA-like"/>
</dbReference>
<evidence type="ECO:0000256" key="2">
    <source>
        <dbReference type="ARBA" id="ARBA00023125"/>
    </source>
</evidence>
<reference evidence="7 8" key="1">
    <citation type="submission" date="2024-06" db="EMBL/GenBank/DDBJ databases">
        <title>The Natural Products Discovery Center: Release of the First 8490 Sequenced Strains for Exploring Actinobacteria Biosynthetic Diversity.</title>
        <authorList>
            <person name="Kalkreuter E."/>
            <person name="Kautsar S.A."/>
            <person name="Yang D."/>
            <person name="Bader C.D."/>
            <person name="Teijaro C.N."/>
            <person name="Fluegel L."/>
            <person name="Davis C.M."/>
            <person name="Simpson J.R."/>
            <person name="Lauterbach L."/>
            <person name="Steele A.D."/>
            <person name="Gui C."/>
            <person name="Meng S."/>
            <person name="Li G."/>
            <person name="Viehrig K."/>
            <person name="Ye F."/>
            <person name="Su P."/>
            <person name="Kiefer A.F."/>
            <person name="Nichols A."/>
            <person name="Cepeda A.J."/>
            <person name="Yan W."/>
            <person name="Fan B."/>
            <person name="Jiang Y."/>
            <person name="Adhikari A."/>
            <person name="Zheng C.-J."/>
            <person name="Schuster L."/>
            <person name="Cowan T.M."/>
            <person name="Smanski M.J."/>
            <person name="Chevrette M.G."/>
            <person name="De Carvalho L.P.S."/>
            <person name="Shen B."/>
        </authorList>
    </citation>
    <scope>NUCLEOTIDE SEQUENCE [LARGE SCALE GENOMIC DNA]</scope>
    <source>
        <strain evidence="7 8">NPDC046838</strain>
    </source>
</reference>
<feature type="domain" description="HTH tetR-type" evidence="6">
    <location>
        <begin position="8"/>
        <end position="68"/>
    </location>
</feature>
<gene>
    <name evidence="7" type="ORF">ABZ921_40330</name>
</gene>
<dbReference type="Proteomes" id="UP001551176">
    <property type="component" value="Unassembled WGS sequence"/>
</dbReference>
<feature type="DNA-binding region" description="H-T-H motif" evidence="4">
    <location>
        <begin position="31"/>
        <end position="50"/>
    </location>
</feature>
<evidence type="ECO:0000256" key="4">
    <source>
        <dbReference type="PROSITE-ProRule" id="PRU00335"/>
    </source>
</evidence>
<organism evidence="7 8">
    <name type="scientific">Streptomyces atriruber</name>
    <dbReference type="NCBI Taxonomy" id="545121"/>
    <lineage>
        <taxon>Bacteria</taxon>
        <taxon>Bacillati</taxon>
        <taxon>Actinomycetota</taxon>
        <taxon>Actinomycetes</taxon>
        <taxon>Kitasatosporales</taxon>
        <taxon>Streptomycetaceae</taxon>
        <taxon>Streptomyces</taxon>
    </lineage>
</organism>
<dbReference type="InterPro" id="IPR009057">
    <property type="entry name" value="Homeodomain-like_sf"/>
</dbReference>
<keyword evidence="8" id="KW-1185">Reference proteome</keyword>
<evidence type="ECO:0000256" key="5">
    <source>
        <dbReference type="SAM" id="MobiDB-lite"/>
    </source>
</evidence>
<evidence type="ECO:0000256" key="1">
    <source>
        <dbReference type="ARBA" id="ARBA00023015"/>
    </source>
</evidence>
<feature type="region of interest" description="Disordered" evidence="5">
    <location>
        <begin position="191"/>
        <end position="233"/>
    </location>
</feature>
<evidence type="ECO:0000313" key="7">
    <source>
        <dbReference type="EMBL" id="MEU6826892.1"/>
    </source>
</evidence>
<accession>A0ABV3C2P6</accession>
<dbReference type="EMBL" id="JBEYXV010000032">
    <property type="protein sequence ID" value="MEU6826892.1"/>
    <property type="molecule type" value="Genomic_DNA"/>
</dbReference>
<dbReference type="InterPro" id="IPR023772">
    <property type="entry name" value="DNA-bd_HTH_TetR-type_CS"/>
</dbReference>
<dbReference type="SUPFAM" id="SSF48498">
    <property type="entry name" value="Tetracyclin repressor-like, C-terminal domain"/>
    <property type="match status" value="1"/>
</dbReference>
<dbReference type="InterPro" id="IPR001647">
    <property type="entry name" value="HTH_TetR"/>
</dbReference>
<comment type="caution">
    <text evidence="7">The sequence shown here is derived from an EMBL/GenBank/DDBJ whole genome shotgun (WGS) entry which is preliminary data.</text>
</comment>
<dbReference type="InterPro" id="IPR050109">
    <property type="entry name" value="HTH-type_TetR-like_transc_reg"/>
</dbReference>
<protein>
    <submittedName>
        <fullName evidence="7">ScbR family autoregulator-binding transcription factor</fullName>
    </submittedName>
</protein>
<keyword evidence="3" id="KW-0804">Transcription</keyword>
<sequence length="233" mass="24664">MVQQQRAARTRESLMRAAAEVFAAEGFVPATLGTISRRAGVSAGALHFHFENKHALARAVEAASLVTLHRITQQAERDHPGALPRLIAAGEALLHAVEQDVVVRAGFQLVGPAAWRTGPLDLRDAWQRWVEALLHTARREGTLAGGVSPARAAAAVVAATVGFAVLGLTDPQWLSRRTLAQYWDLMLPRLTPNPPPPPPAPAAHRTAPDTPPAPDSPPTPPPDTPPAPPAPAP</sequence>
<dbReference type="InterPro" id="IPR036271">
    <property type="entry name" value="Tet_transcr_reg_TetR-rel_C_sf"/>
</dbReference>
<dbReference type="SUPFAM" id="SSF46689">
    <property type="entry name" value="Homeodomain-like"/>
    <property type="match status" value="1"/>
</dbReference>
<dbReference type="Pfam" id="PF00440">
    <property type="entry name" value="TetR_N"/>
    <property type="match status" value="1"/>
</dbReference>
<dbReference type="PANTHER" id="PTHR30055:SF234">
    <property type="entry name" value="HTH-TYPE TRANSCRIPTIONAL REGULATOR BETI"/>
    <property type="match status" value="1"/>
</dbReference>
<feature type="compositionally biased region" description="Pro residues" evidence="5">
    <location>
        <begin position="209"/>
        <end position="233"/>
    </location>
</feature>
<dbReference type="PRINTS" id="PR00455">
    <property type="entry name" value="HTHTETR"/>
</dbReference>
<dbReference type="NCBIfam" id="NF041196">
    <property type="entry name" value="ScbR_bind_reg"/>
    <property type="match status" value="1"/>
</dbReference>
<feature type="compositionally biased region" description="Pro residues" evidence="5">
    <location>
        <begin position="191"/>
        <end position="201"/>
    </location>
</feature>
<name>A0ABV3C2P6_9ACTN</name>
<dbReference type="PANTHER" id="PTHR30055">
    <property type="entry name" value="HTH-TYPE TRANSCRIPTIONAL REGULATOR RUTR"/>
    <property type="match status" value="1"/>
</dbReference>
<dbReference type="PROSITE" id="PS01081">
    <property type="entry name" value="HTH_TETR_1"/>
    <property type="match status" value="1"/>
</dbReference>
<evidence type="ECO:0000313" key="8">
    <source>
        <dbReference type="Proteomes" id="UP001551176"/>
    </source>
</evidence>
<evidence type="ECO:0000259" key="6">
    <source>
        <dbReference type="PROSITE" id="PS50977"/>
    </source>
</evidence>
<keyword evidence="2 4" id="KW-0238">DNA-binding</keyword>
<dbReference type="Gene3D" id="1.10.357.10">
    <property type="entry name" value="Tetracycline Repressor, domain 2"/>
    <property type="match status" value="1"/>
</dbReference>
<dbReference type="RefSeq" id="WP_359358609.1">
    <property type="nucleotide sequence ID" value="NZ_JBEYXV010000032.1"/>
</dbReference>
<dbReference type="PROSITE" id="PS50977">
    <property type="entry name" value="HTH_TETR_2"/>
    <property type="match status" value="1"/>
</dbReference>
<proteinExistence type="predicted"/>
<keyword evidence="1" id="KW-0805">Transcription regulation</keyword>